<accession>A0AAN7YRQ9</accession>
<dbReference type="PANTHER" id="PTHR38092">
    <property type="entry name" value="REGULATOR CUDA, PUTATIVE-RELATED"/>
    <property type="match status" value="1"/>
</dbReference>
<dbReference type="AlphaFoldDB" id="A0AAN7YRQ9"/>
<sequence>MSVTTKFQNSKFNVTLIDTLKADNNVNIVTKNIPFLLVVDPKKLSSNKLNKSSGTINNIFQSLTKEKVSLKLVYENDLENKVNSLKTSPLDYNIYIKDQSVTVETRIQTLSSKHENNLFKIILELDGKSLYTESIRCVSKITNTVINKDNKDTVNHSNNNNSNNNNSNINKEITISDNESNIPTNSPVVKKTKSPNHKHTSDMAKTIRKLKKLRQNDKNLISLLYQQNKLITTQLNSVTSIVNTLVTFHNTHNNNNNNINSYQNMYQSPPSHEAPQTPNSFSLPPSPTNSNPPTPFPFTSESSNLSITPTTSCNSIDNNNNNNNNSGCEIQDFQFPIIDSDVLKSISTNETCYSYPSDGSSSCQSFTDYQVVNDFDNTIPSSSDSNGTVVAASSSTSAFSHEVRLIDSQLKLKSSLSNVLEYKQHQQPQIYDENIYSHPSSNFIDLDFNLLGSQNGFNMNQNEDQVLI</sequence>
<dbReference type="PANTHER" id="PTHR38092:SF2">
    <property type="entry name" value="GAE DOMAIN-CONTAINING PROTEIN"/>
    <property type="match status" value="1"/>
</dbReference>
<keyword evidence="3" id="KW-1185">Reference proteome</keyword>
<proteinExistence type="predicted"/>
<evidence type="ECO:0000313" key="3">
    <source>
        <dbReference type="Proteomes" id="UP001344447"/>
    </source>
</evidence>
<feature type="compositionally biased region" description="Low complexity" evidence="1">
    <location>
        <begin position="253"/>
        <end position="264"/>
    </location>
</feature>
<feature type="region of interest" description="Disordered" evidence="1">
    <location>
        <begin position="253"/>
        <end position="311"/>
    </location>
</feature>
<dbReference type="EMBL" id="JAVFKY010000001">
    <property type="protein sequence ID" value="KAK5581959.1"/>
    <property type="molecule type" value="Genomic_DNA"/>
</dbReference>
<dbReference type="InterPro" id="IPR040430">
    <property type="entry name" value="CudA-like"/>
</dbReference>
<name>A0AAN7YRQ9_9MYCE</name>
<feature type="compositionally biased region" description="Low complexity" evidence="1">
    <location>
        <begin position="155"/>
        <end position="170"/>
    </location>
</feature>
<comment type="caution">
    <text evidence="2">The sequence shown here is derived from an EMBL/GenBank/DDBJ whole genome shotgun (WGS) entry which is preliminary data.</text>
</comment>
<feature type="region of interest" description="Disordered" evidence="1">
    <location>
        <begin position="150"/>
        <end position="203"/>
    </location>
</feature>
<evidence type="ECO:0000313" key="2">
    <source>
        <dbReference type="EMBL" id="KAK5581959.1"/>
    </source>
</evidence>
<feature type="compositionally biased region" description="Pro residues" evidence="1">
    <location>
        <begin position="284"/>
        <end position="296"/>
    </location>
</feature>
<reference evidence="2 3" key="1">
    <citation type="submission" date="2023-11" db="EMBL/GenBank/DDBJ databases">
        <title>Dfirmibasis_genome.</title>
        <authorList>
            <person name="Edelbroek B."/>
            <person name="Kjellin J."/>
            <person name="Jerlstrom-Hultqvist J."/>
            <person name="Soderbom F."/>
        </authorList>
    </citation>
    <scope>NUCLEOTIDE SEQUENCE [LARGE SCALE GENOMIC DNA]</scope>
    <source>
        <strain evidence="2 3">TNS-C-14</strain>
    </source>
</reference>
<organism evidence="2 3">
    <name type="scientific">Dictyostelium firmibasis</name>
    <dbReference type="NCBI Taxonomy" id="79012"/>
    <lineage>
        <taxon>Eukaryota</taxon>
        <taxon>Amoebozoa</taxon>
        <taxon>Evosea</taxon>
        <taxon>Eumycetozoa</taxon>
        <taxon>Dictyostelia</taxon>
        <taxon>Dictyosteliales</taxon>
        <taxon>Dictyosteliaceae</taxon>
        <taxon>Dictyostelium</taxon>
    </lineage>
</organism>
<feature type="compositionally biased region" description="Polar residues" evidence="1">
    <location>
        <begin position="171"/>
        <end position="187"/>
    </location>
</feature>
<protein>
    <submittedName>
        <fullName evidence="2">Uncharacterized protein</fullName>
    </submittedName>
</protein>
<feature type="compositionally biased region" description="Polar residues" evidence="1">
    <location>
        <begin position="265"/>
        <end position="276"/>
    </location>
</feature>
<gene>
    <name evidence="2" type="ORF">RB653_003540</name>
</gene>
<dbReference type="Proteomes" id="UP001344447">
    <property type="component" value="Unassembled WGS sequence"/>
</dbReference>
<evidence type="ECO:0000256" key="1">
    <source>
        <dbReference type="SAM" id="MobiDB-lite"/>
    </source>
</evidence>